<keyword evidence="3" id="KW-1185">Reference proteome</keyword>
<reference evidence="2 3" key="1">
    <citation type="journal article" date="2016" name="G3 (Bethesda)">
        <title>First Draft Assembly and Annotation of the Genome of a California Endemic Oak Quercus lobata Nee (Fagaceae).</title>
        <authorList>
            <person name="Sork V.L."/>
            <person name="Fitz-Gibbon S.T."/>
            <person name="Puiu D."/>
            <person name="Crepeau M."/>
            <person name="Gugger P.F."/>
            <person name="Sherman R."/>
            <person name="Stevens K."/>
            <person name="Langley C.H."/>
            <person name="Pellegrini M."/>
            <person name="Salzberg S.L."/>
        </authorList>
    </citation>
    <scope>NUCLEOTIDE SEQUENCE [LARGE SCALE GENOMIC DNA]</scope>
    <source>
        <strain evidence="2 3">cv. SW786</strain>
    </source>
</reference>
<dbReference type="EnsemblPlants" id="QL07p042409:mrna">
    <property type="protein sequence ID" value="QL07p042409:mrna"/>
    <property type="gene ID" value="QL07p042409"/>
</dbReference>
<accession>A0A7N2M602</accession>
<evidence type="ECO:0000313" key="2">
    <source>
        <dbReference type="EnsemblPlants" id="QL07p042409:mrna"/>
    </source>
</evidence>
<reference evidence="2" key="2">
    <citation type="submission" date="2021-01" db="UniProtKB">
        <authorList>
            <consortium name="EnsemblPlants"/>
        </authorList>
    </citation>
    <scope>IDENTIFICATION</scope>
</reference>
<feature type="coiled-coil region" evidence="1">
    <location>
        <begin position="172"/>
        <end position="199"/>
    </location>
</feature>
<dbReference type="AlphaFoldDB" id="A0A7N2M602"/>
<evidence type="ECO:0000313" key="3">
    <source>
        <dbReference type="Proteomes" id="UP000594261"/>
    </source>
</evidence>
<organism evidence="2 3">
    <name type="scientific">Quercus lobata</name>
    <name type="common">Valley oak</name>
    <dbReference type="NCBI Taxonomy" id="97700"/>
    <lineage>
        <taxon>Eukaryota</taxon>
        <taxon>Viridiplantae</taxon>
        <taxon>Streptophyta</taxon>
        <taxon>Embryophyta</taxon>
        <taxon>Tracheophyta</taxon>
        <taxon>Spermatophyta</taxon>
        <taxon>Magnoliopsida</taxon>
        <taxon>eudicotyledons</taxon>
        <taxon>Gunneridae</taxon>
        <taxon>Pentapetalae</taxon>
        <taxon>rosids</taxon>
        <taxon>fabids</taxon>
        <taxon>Fagales</taxon>
        <taxon>Fagaceae</taxon>
        <taxon>Quercus</taxon>
    </lineage>
</organism>
<proteinExistence type="predicted"/>
<sequence>MDCNSRRWVWEKRKGWNDSEMDSLAKHCQKLSLNDREEKNLELPNEYSTIEFILAAKFLTKRALSVEAEEVEKILSNAPWSFDKHLEVIQWYDRGGPIRVLSFDKIPVWVQVHDIPVRFLNRKVAEDLCDVVGSKSLVVVYPIAEEGEDFQEENNVRGSGPEIEERITGGRVKKNRDTREEFEERIEEIDRELKKFGKDEISKLGSDKDLILEEDVSADHVT</sequence>
<dbReference type="Proteomes" id="UP000594261">
    <property type="component" value="Chromosome 7"/>
</dbReference>
<dbReference type="Gramene" id="QL07p042409:mrna">
    <property type="protein sequence ID" value="QL07p042409:mrna"/>
    <property type="gene ID" value="QL07p042409"/>
</dbReference>
<protein>
    <recommendedName>
        <fullName evidence="4">DUF4283 domain-containing protein</fullName>
    </recommendedName>
</protein>
<evidence type="ECO:0000256" key="1">
    <source>
        <dbReference type="SAM" id="Coils"/>
    </source>
</evidence>
<evidence type="ECO:0008006" key="4">
    <source>
        <dbReference type="Google" id="ProtNLM"/>
    </source>
</evidence>
<keyword evidence="1" id="KW-0175">Coiled coil</keyword>
<name>A0A7N2M602_QUELO</name>
<dbReference type="EMBL" id="LRBV02000007">
    <property type="status" value="NOT_ANNOTATED_CDS"/>
    <property type="molecule type" value="Genomic_DNA"/>
</dbReference>
<dbReference type="InParanoid" id="A0A7N2M602"/>